<feature type="transmembrane region" description="Helical" evidence="2">
    <location>
        <begin position="100"/>
        <end position="123"/>
    </location>
</feature>
<organism evidence="3">
    <name type="scientific">Chlamydomonas euryale</name>
    <dbReference type="NCBI Taxonomy" id="1486919"/>
    <lineage>
        <taxon>Eukaryota</taxon>
        <taxon>Viridiplantae</taxon>
        <taxon>Chlorophyta</taxon>
        <taxon>core chlorophytes</taxon>
        <taxon>Chlorophyceae</taxon>
        <taxon>CS clade</taxon>
        <taxon>Chlamydomonadales</taxon>
        <taxon>Chlamydomonadaceae</taxon>
        <taxon>Chlamydomonas</taxon>
    </lineage>
</organism>
<keyword evidence="2" id="KW-0472">Membrane</keyword>
<feature type="region of interest" description="Disordered" evidence="1">
    <location>
        <begin position="142"/>
        <end position="162"/>
    </location>
</feature>
<reference evidence="3" key="1">
    <citation type="submission" date="2021-01" db="EMBL/GenBank/DDBJ databases">
        <authorList>
            <person name="Corre E."/>
            <person name="Pelletier E."/>
            <person name="Niang G."/>
            <person name="Scheremetjew M."/>
            <person name="Finn R."/>
            <person name="Kale V."/>
            <person name="Holt S."/>
            <person name="Cochrane G."/>
            <person name="Meng A."/>
            <person name="Brown T."/>
            <person name="Cohen L."/>
        </authorList>
    </citation>
    <scope>NUCLEOTIDE SEQUENCE</scope>
    <source>
        <strain evidence="3">CCMP219</strain>
    </source>
</reference>
<accession>A0A7R9VBD4</accession>
<proteinExistence type="predicted"/>
<dbReference type="InterPro" id="IPR013945">
    <property type="entry name" value="Pkr1"/>
</dbReference>
<sequence>MAVCAPPDAGSGAAGSNCAPDERDAPALGKGGGDDTCARGDGAALAGDGWLSDVFVGALSSGVNATTLVLLNVVVGAALGSILLLLALSAYGNPELVPHVVVLLVLGLGLWASLNWFICNVGLADPKQQRQQIFGVSAEGTLSETEAEPGMAGAAAEAKKKR</sequence>
<feature type="region of interest" description="Disordered" evidence="1">
    <location>
        <begin position="1"/>
        <end position="33"/>
    </location>
</feature>
<dbReference type="EMBL" id="HBEC01020252">
    <property type="protein sequence ID" value="CAD8289433.1"/>
    <property type="molecule type" value="Transcribed_RNA"/>
</dbReference>
<feature type="transmembrane region" description="Helical" evidence="2">
    <location>
        <begin position="68"/>
        <end position="88"/>
    </location>
</feature>
<keyword evidence="2" id="KW-0812">Transmembrane</keyword>
<dbReference type="Pfam" id="PF08636">
    <property type="entry name" value="Pkr1"/>
    <property type="match status" value="1"/>
</dbReference>
<name>A0A7R9VBD4_9CHLO</name>
<keyword evidence="2" id="KW-1133">Transmembrane helix</keyword>
<dbReference type="AlphaFoldDB" id="A0A7R9VBD4"/>
<evidence type="ECO:0000256" key="2">
    <source>
        <dbReference type="SAM" id="Phobius"/>
    </source>
</evidence>
<protein>
    <submittedName>
        <fullName evidence="3">Uncharacterized protein</fullName>
    </submittedName>
</protein>
<gene>
    <name evidence="3" type="ORF">CEUR00632_LOCUS9472</name>
</gene>
<dbReference type="GO" id="GO:0070072">
    <property type="term" value="P:vacuolar proton-transporting V-type ATPase complex assembly"/>
    <property type="evidence" value="ECO:0007669"/>
    <property type="project" value="InterPro"/>
</dbReference>
<evidence type="ECO:0000313" key="3">
    <source>
        <dbReference type="EMBL" id="CAD8289433.1"/>
    </source>
</evidence>
<evidence type="ECO:0000256" key="1">
    <source>
        <dbReference type="SAM" id="MobiDB-lite"/>
    </source>
</evidence>